<organism evidence="1 2">
    <name type="scientific">Pluteus cervinus</name>
    <dbReference type="NCBI Taxonomy" id="181527"/>
    <lineage>
        <taxon>Eukaryota</taxon>
        <taxon>Fungi</taxon>
        <taxon>Dikarya</taxon>
        <taxon>Basidiomycota</taxon>
        <taxon>Agaricomycotina</taxon>
        <taxon>Agaricomycetes</taxon>
        <taxon>Agaricomycetidae</taxon>
        <taxon>Agaricales</taxon>
        <taxon>Pluteineae</taxon>
        <taxon>Pluteaceae</taxon>
        <taxon>Pluteus</taxon>
    </lineage>
</organism>
<keyword evidence="2" id="KW-1185">Reference proteome</keyword>
<reference evidence="1 2" key="1">
    <citation type="journal article" date="2019" name="Nat. Ecol. Evol.">
        <title>Megaphylogeny resolves global patterns of mushroom evolution.</title>
        <authorList>
            <person name="Varga T."/>
            <person name="Krizsan K."/>
            <person name="Foldi C."/>
            <person name="Dima B."/>
            <person name="Sanchez-Garcia M."/>
            <person name="Sanchez-Ramirez S."/>
            <person name="Szollosi G.J."/>
            <person name="Szarkandi J.G."/>
            <person name="Papp V."/>
            <person name="Albert L."/>
            <person name="Andreopoulos W."/>
            <person name="Angelini C."/>
            <person name="Antonin V."/>
            <person name="Barry K.W."/>
            <person name="Bougher N.L."/>
            <person name="Buchanan P."/>
            <person name="Buyck B."/>
            <person name="Bense V."/>
            <person name="Catcheside P."/>
            <person name="Chovatia M."/>
            <person name="Cooper J."/>
            <person name="Damon W."/>
            <person name="Desjardin D."/>
            <person name="Finy P."/>
            <person name="Geml J."/>
            <person name="Haridas S."/>
            <person name="Hughes K."/>
            <person name="Justo A."/>
            <person name="Karasinski D."/>
            <person name="Kautmanova I."/>
            <person name="Kiss B."/>
            <person name="Kocsube S."/>
            <person name="Kotiranta H."/>
            <person name="LaButti K.M."/>
            <person name="Lechner B.E."/>
            <person name="Liimatainen K."/>
            <person name="Lipzen A."/>
            <person name="Lukacs Z."/>
            <person name="Mihaltcheva S."/>
            <person name="Morgado L.N."/>
            <person name="Niskanen T."/>
            <person name="Noordeloos M.E."/>
            <person name="Ohm R.A."/>
            <person name="Ortiz-Santana B."/>
            <person name="Ovrebo C."/>
            <person name="Racz N."/>
            <person name="Riley R."/>
            <person name="Savchenko A."/>
            <person name="Shiryaev A."/>
            <person name="Soop K."/>
            <person name="Spirin V."/>
            <person name="Szebenyi C."/>
            <person name="Tomsovsky M."/>
            <person name="Tulloss R.E."/>
            <person name="Uehling J."/>
            <person name="Grigoriev I.V."/>
            <person name="Vagvolgyi C."/>
            <person name="Papp T."/>
            <person name="Martin F.M."/>
            <person name="Miettinen O."/>
            <person name="Hibbett D.S."/>
            <person name="Nagy L.G."/>
        </authorList>
    </citation>
    <scope>NUCLEOTIDE SEQUENCE [LARGE SCALE GENOMIC DNA]</scope>
    <source>
        <strain evidence="1 2">NL-1719</strain>
    </source>
</reference>
<sequence>MSQFDFGGGFPQSPSSPSLGGSDKRAEISIRPLTIAQLIRATQVHGDAPWTIDNTQFGHFTLVAQVTKVQLQITNCVYTLDDGTGRMDARRWVVDAQAGGEDPWSNIKEHHYVRVFGSLKSYTGKRHINAQHIRPLTDHHEIFYHVLETITVTLSLEKGPPKNLNAIAGGVVQTSTEEFSDLPDLQQRIMKYMKINETIDGVNVKVIARGVAGPGVEAAQVGSALEGLIESSYIYETNPHHYHTTT</sequence>
<dbReference type="Proteomes" id="UP000308600">
    <property type="component" value="Unassembled WGS sequence"/>
</dbReference>
<dbReference type="EMBL" id="ML208260">
    <property type="protein sequence ID" value="TFK76274.1"/>
    <property type="molecule type" value="Genomic_DNA"/>
</dbReference>
<proteinExistence type="predicted"/>
<gene>
    <name evidence="1" type="ORF">BDN72DRAFT_891355</name>
</gene>
<evidence type="ECO:0000313" key="2">
    <source>
        <dbReference type="Proteomes" id="UP000308600"/>
    </source>
</evidence>
<accession>A0ACD3BF40</accession>
<protein>
    <submittedName>
        <fullName evidence="1">Nucleic acid-binding protein</fullName>
    </submittedName>
</protein>
<evidence type="ECO:0000313" key="1">
    <source>
        <dbReference type="EMBL" id="TFK76274.1"/>
    </source>
</evidence>
<name>A0ACD3BF40_9AGAR</name>